<gene>
    <name evidence="2" type="ORF">ASPCADRAFT_133612</name>
</gene>
<proteinExistence type="predicted"/>
<organism evidence="2 3">
    <name type="scientific">Aspergillus carbonarius (strain ITEM 5010)</name>
    <dbReference type="NCBI Taxonomy" id="602072"/>
    <lineage>
        <taxon>Eukaryota</taxon>
        <taxon>Fungi</taxon>
        <taxon>Dikarya</taxon>
        <taxon>Ascomycota</taxon>
        <taxon>Pezizomycotina</taxon>
        <taxon>Eurotiomycetes</taxon>
        <taxon>Eurotiomycetidae</taxon>
        <taxon>Eurotiales</taxon>
        <taxon>Aspergillaceae</taxon>
        <taxon>Aspergillus</taxon>
        <taxon>Aspergillus subgen. Circumdati</taxon>
    </lineage>
</organism>
<evidence type="ECO:0000313" key="3">
    <source>
        <dbReference type="Proteomes" id="UP000188318"/>
    </source>
</evidence>
<dbReference type="VEuPathDB" id="FungiDB:ASPCADRAFT_133612"/>
<feature type="region of interest" description="Disordered" evidence="1">
    <location>
        <begin position="278"/>
        <end position="302"/>
    </location>
</feature>
<protein>
    <submittedName>
        <fullName evidence="2">Uncharacterized protein</fullName>
    </submittedName>
</protein>
<dbReference type="AlphaFoldDB" id="A0A1R3RC34"/>
<dbReference type="Proteomes" id="UP000188318">
    <property type="component" value="Unassembled WGS sequence"/>
</dbReference>
<evidence type="ECO:0000313" key="2">
    <source>
        <dbReference type="EMBL" id="OOF92036.1"/>
    </source>
</evidence>
<evidence type="ECO:0000256" key="1">
    <source>
        <dbReference type="SAM" id="MobiDB-lite"/>
    </source>
</evidence>
<dbReference type="OrthoDB" id="4499271at2759"/>
<accession>A0A1R3RC34</accession>
<sequence>MEIKKRGEPNSYDPFGLLPEIPFEPCHIDKIDHSISFIVPENQINDARDALVSAGFPLCNSGCNRFDWRTNEMVPSYHFLGEKGNTANDPALKLFRRRDLLFRFPDPILAAPREDDPWFMLTNDPRLPANDETLGRASPEGRFDATVYPIKIPTPEKLYEALILLRCRDEGYHSHCDGNWSYWSDYMAQLVTSGKLRIEQVGEGELYRGVIEADQDSAYLKTIGEPKLLRSNLWMNEILPFPLPDRCPADFAFHRRVHRVDEYGDLYVTSRDNRLQWHREQNKRPRQSEQKAHGLESACEKP</sequence>
<dbReference type="EMBL" id="KV907508">
    <property type="protein sequence ID" value="OOF92036.1"/>
    <property type="molecule type" value="Genomic_DNA"/>
</dbReference>
<keyword evidence="3" id="KW-1185">Reference proteome</keyword>
<name>A0A1R3RC34_ASPC5</name>
<reference evidence="3" key="1">
    <citation type="journal article" date="2017" name="Genome Biol.">
        <title>Comparative genomics reveals high biological diversity and specific adaptations in the industrially and medically important fungal genus Aspergillus.</title>
        <authorList>
            <person name="de Vries R.P."/>
            <person name="Riley R."/>
            <person name="Wiebenga A."/>
            <person name="Aguilar-Osorio G."/>
            <person name="Amillis S."/>
            <person name="Uchima C.A."/>
            <person name="Anderluh G."/>
            <person name="Asadollahi M."/>
            <person name="Askin M."/>
            <person name="Barry K."/>
            <person name="Battaglia E."/>
            <person name="Bayram O."/>
            <person name="Benocci T."/>
            <person name="Braus-Stromeyer S.A."/>
            <person name="Caldana C."/>
            <person name="Canovas D."/>
            <person name="Cerqueira G.C."/>
            <person name="Chen F."/>
            <person name="Chen W."/>
            <person name="Choi C."/>
            <person name="Clum A."/>
            <person name="Dos Santos R.A."/>
            <person name="Damasio A.R."/>
            <person name="Diallinas G."/>
            <person name="Emri T."/>
            <person name="Fekete E."/>
            <person name="Flipphi M."/>
            <person name="Freyberg S."/>
            <person name="Gallo A."/>
            <person name="Gournas C."/>
            <person name="Habgood R."/>
            <person name="Hainaut M."/>
            <person name="Harispe M.L."/>
            <person name="Henrissat B."/>
            <person name="Hilden K.S."/>
            <person name="Hope R."/>
            <person name="Hossain A."/>
            <person name="Karabika E."/>
            <person name="Karaffa L."/>
            <person name="Karanyi Z."/>
            <person name="Krasevec N."/>
            <person name="Kuo A."/>
            <person name="Kusch H."/>
            <person name="LaButti K."/>
            <person name="Lagendijk E.L."/>
            <person name="Lapidus A."/>
            <person name="Levasseur A."/>
            <person name="Lindquist E."/>
            <person name="Lipzen A."/>
            <person name="Logrieco A.F."/>
            <person name="MacCabe A."/>
            <person name="Maekelae M.R."/>
            <person name="Malavazi I."/>
            <person name="Melin P."/>
            <person name="Meyer V."/>
            <person name="Mielnichuk N."/>
            <person name="Miskei M."/>
            <person name="Molnar A.P."/>
            <person name="Mule G."/>
            <person name="Ngan C.Y."/>
            <person name="Orejas M."/>
            <person name="Orosz E."/>
            <person name="Ouedraogo J.P."/>
            <person name="Overkamp K.M."/>
            <person name="Park H.-S."/>
            <person name="Perrone G."/>
            <person name="Piumi F."/>
            <person name="Punt P.J."/>
            <person name="Ram A.F."/>
            <person name="Ramon A."/>
            <person name="Rauscher S."/>
            <person name="Record E."/>
            <person name="Riano-Pachon D.M."/>
            <person name="Robert V."/>
            <person name="Roehrig J."/>
            <person name="Ruller R."/>
            <person name="Salamov A."/>
            <person name="Salih N.S."/>
            <person name="Samson R.A."/>
            <person name="Sandor E."/>
            <person name="Sanguinetti M."/>
            <person name="Schuetze T."/>
            <person name="Sepcic K."/>
            <person name="Shelest E."/>
            <person name="Sherlock G."/>
            <person name="Sophianopoulou V."/>
            <person name="Squina F.M."/>
            <person name="Sun H."/>
            <person name="Susca A."/>
            <person name="Todd R.B."/>
            <person name="Tsang A."/>
            <person name="Unkles S.E."/>
            <person name="van de Wiele N."/>
            <person name="van Rossen-Uffink D."/>
            <person name="Oliveira J.V."/>
            <person name="Vesth T.C."/>
            <person name="Visser J."/>
            <person name="Yu J.-H."/>
            <person name="Zhou M."/>
            <person name="Andersen M.R."/>
            <person name="Archer D.B."/>
            <person name="Baker S.E."/>
            <person name="Benoit I."/>
            <person name="Brakhage A.A."/>
            <person name="Braus G.H."/>
            <person name="Fischer R."/>
            <person name="Frisvad J.C."/>
            <person name="Goldman G.H."/>
            <person name="Houbraken J."/>
            <person name="Oakley B."/>
            <person name="Pocsi I."/>
            <person name="Scazzocchio C."/>
            <person name="Seiboth B."/>
            <person name="vanKuyk P.A."/>
            <person name="Wortman J."/>
            <person name="Dyer P.S."/>
            <person name="Grigoriev I.V."/>
        </authorList>
    </citation>
    <scope>NUCLEOTIDE SEQUENCE [LARGE SCALE GENOMIC DNA]</scope>
    <source>
        <strain evidence="3">ITEM 5010</strain>
    </source>
</reference>